<organism evidence="3 4">
    <name type="scientific">Mycobacterium branderi</name>
    <dbReference type="NCBI Taxonomy" id="43348"/>
    <lineage>
        <taxon>Bacteria</taxon>
        <taxon>Bacillati</taxon>
        <taxon>Actinomycetota</taxon>
        <taxon>Actinomycetes</taxon>
        <taxon>Mycobacteriales</taxon>
        <taxon>Mycobacteriaceae</taxon>
        <taxon>Mycobacterium</taxon>
    </lineage>
</organism>
<dbReference type="EMBL" id="MVHM01000002">
    <property type="protein sequence ID" value="ORA40234.1"/>
    <property type="molecule type" value="Genomic_DNA"/>
</dbReference>
<dbReference type="AlphaFoldDB" id="A0A7I7WDM2"/>
<evidence type="ECO:0000313" key="5">
    <source>
        <dbReference type="Proteomes" id="UP000467379"/>
    </source>
</evidence>
<name>A0A7I7WDM2_9MYCO</name>
<evidence type="ECO:0000259" key="1">
    <source>
        <dbReference type="PROSITE" id="PS51674"/>
    </source>
</evidence>
<reference evidence="3 4" key="1">
    <citation type="submission" date="2016-12" db="EMBL/GenBank/DDBJ databases">
        <title>The new phylogeny of genus Mycobacterium.</title>
        <authorList>
            <person name="Tortoli E."/>
            <person name="Trovato A."/>
            <person name="Cirillo D.M."/>
        </authorList>
    </citation>
    <scope>NUCLEOTIDE SEQUENCE [LARGE SCALE GENOMIC DNA]</scope>
    <source>
        <strain evidence="3 4">DSM 44624</strain>
    </source>
</reference>
<dbReference type="OrthoDB" id="4379056at2"/>
<protein>
    <submittedName>
        <fullName evidence="2 3">Transcriptional regulator</fullName>
    </submittedName>
</protein>
<proteinExistence type="predicted"/>
<dbReference type="PROSITE" id="PS51674">
    <property type="entry name" value="4FE4S_WBL"/>
    <property type="match status" value="1"/>
</dbReference>
<reference evidence="2" key="3">
    <citation type="submission" date="2020-02" db="EMBL/GenBank/DDBJ databases">
        <authorList>
            <person name="Matsumoto Y."/>
            <person name="Kinjo T."/>
            <person name="Motooka D."/>
            <person name="Nabeya D."/>
            <person name="Jung N."/>
            <person name="Uechi K."/>
            <person name="Horii T."/>
            <person name="Iida T."/>
            <person name="Fujita J."/>
            <person name="Nakamura S."/>
        </authorList>
    </citation>
    <scope>NUCLEOTIDE SEQUENCE</scope>
    <source>
        <strain evidence="2">JCM 12687</strain>
        <plasmid evidence="2">pJCM12687</plasmid>
    </source>
</reference>
<dbReference type="Pfam" id="PF02467">
    <property type="entry name" value="Whib"/>
    <property type="match status" value="1"/>
</dbReference>
<dbReference type="RefSeq" id="WP_083130620.1">
    <property type="nucleotide sequence ID" value="NZ_AP022607.1"/>
</dbReference>
<accession>A0A7I7WDM2</accession>
<evidence type="ECO:0000313" key="3">
    <source>
        <dbReference type="EMBL" id="ORA40234.1"/>
    </source>
</evidence>
<evidence type="ECO:0000313" key="2">
    <source>
        <dbReference type="EMBL" id="BBZ15534.1"/>
    </source>
</evidence>
<dbReference type="Proteomes" id="UP000467379">
    <property type="component" value="Plasmid pJCM12687"/>
</dbReference>
<keyword evidence="2" id="KW-0614">Plasmid</keyword>
<sequence length="96" mass="10613">MAATARYEPPLGACTRDPERWTTAADDEAKTICRACPRRWLCAREACELPGTEGLWAGVVIPESGRARTFALRQLRSLAERNGYPVRDQKVALVPA</sequence>
<dbReference type="Proteomes" id="UP000192441">
    <property type="component" value="Unassembled WGS sequence"/>
</dbReference>
<keyword evidence="5" id="KW-1185">Reference proteome</keyword>
<reference evidence="2 5" key="2">
    <citation type="journal article" date="2019" name="Emerg. Microbes Infect.">
        <title>Comprehensive subspecies identification of 175 nontuberculous mycobacteria species based on 7547 genomic profiles.</title>
        <authorList>
            <person name="Matsumoto Y."/>
            <person name="Kinjo T."/>
            <person name="Motooka D."/>
            <person name="Nabeya D."/>
            <person name="Jung N."/>
            <person name="Uechi K."/>
            <person name="Horii T."/>
            <person name="Iida T."/>
            <person name="Fujita J."/>
            <person name="Nakamura S."/>
        </authorList>
    </citation>
    <scope>NUCLEOTIDE SEQUENCE [LARGE SCALE GENOMIC DNA]</scope>
    <source>
        <strain evidence="2 5">JCM 12687</strain>
        <plasmid evidence="2">pJCM12687</plasmid>
    </source>
</reference>
<evidence type="ECO:0000313" key="4">
    <source>
        <dbReference type="Proteomes" id="UP000192441"/>
    </source>
</evidence>
<gene>
    <name evidence="2" type="primary">whiB6_3</name>
    <name evidence="3" type="ORF">BST20_06650</name>
    <name evidence="2" type="ORF">MBRA_57290</name>
</gene>
<dbReference type="EMBL" id="AP022607">
    <property type="protein sequence ID" value="BBZ15534.1"/>
    <property type="molecule type" value="Genomic_DNA"/>
</dbReference>
<dbReference type="InterPro" id="IPR034768">
    <property type="entry name" value="4FE4S_WBL"/>
</dbReference>
<geneLocation type="plasmid" evidence="2 5">
    <name>pJCM12687</name>
</geneLocation>
<feature type="domain" description="4Fe-4S Wbl-type" evidence="1">
    <location>
        <begin position="13"/>
        <end position="66"/>
    </location>
</feature>